<proteinExistence type="predicted"/>
<name>A0A0G4GTI8_VITBC</name>
<keyword evidence="3" id="KW-1185">Reference proteome</keyword>
<dbReference type="Proteomes" id="UP000041254">
    <property type="component" value="Unassembled WGS sequence"/>
</dbReference>
<reference evidence="2 3" key="1">
    <citation type="submission" date="2014-11" db="EMBL/GenBank/DDBJ databases">
        <authorList>
            <person name="Zhu J."/>
            <person name="Qi W."/>
            <person name="Song R."/>
        </authorList>
    </citation>
    <scope>NUCLEOTIDE SEQUENCE [LARGE SCALE GENOMIC DNA]</scope>
</reference>
<evidence type="ECO:0000313" key="2">
    <source>
        <dbReference type="EMBL" id="CEM34087.1"/>
    </source>
</evidence>
<protein>
    <recommendedName>
        <fullName evidence="4">Protein kinase domain-containing protein</fullName>
    </recommendedName>
</protein>
<feature type="compositionally biased region" description="Basic and acidic residues" evidence="1">
    <location>
        <begin position="92"/>
        <end position="101"/>
    </location>
</feature>
<evidence type="ECO:0000256" key="1">
    <source>
        <dbReference type="SAM" id="MobiDB-lite"/>
    </source>
</evidence>
<sequence length="282" mass="31343">MAVQKERGGLRRADSQVPFSEFKEVQPLKTTKEEHEGPAGQQEGGAPGGRLPRPEEFLEAFGENIKKQKGEKVNSDRLKTQLAGQARMWDSQGKEGSLREGEECDDEGGPGPADPPQQGEAQGGKKKKGKRAWCSSIGEVLEAIGQSRLQQQQAKGKTTLLRGWLQSDDDEMVEPLYELSGKPHSGVIGLLDLLEHEKDFYVVMEKCKMEKCKGIDLQRSSSLGTCNLARPPQICSLVHRDFKPDNLQARHEWDYLSRHLAPECYAHEYSKASDMFAVGVIL</sequence>
<feature type="compositionally biased region" description="Basic and acidic residues" evidence="1">
    <location>
        <begin position="1"/>
        <end position="14"/>
    </location>
</feature>
<feature type="region of interest" description="Disordered" evidence="1">
    <location>
        <begin position="1"/>
        <end position="130"/>
    </location>
</feature>
<gene>
    <name evidence="2" type="ORF">Vbra_10311</name>
</gene>
<evidence type="ECO:0008006" key="4">
    <source>
        <dbReference type="Google" id="ProtNLM"/>
    </source>
</evidence>
<dbReference type="SUPFAM" id="SSF56112">
    <property type="entry name" value="Protein kinase-like (PK-like)"/>
    <property type="match status" value="1"/>
</dbReference>
<feature type="compositionally biased region" description="Basic and acidic residues" evidence="1">
    <location>
        <begin position="64"/>
        <end position="79"/>
    </location>
</feature>
<evidence type="ECO:0000313" key="3">
    <source>
        <dbReference type="Proteomes" id="UP000041254"/>
    </source>
</evidence>
<accession>A0A0G4GTI8</accession>
<dbReference type="Gene3D" id="1.10.510.10">
    <property type="entry name" value="Transferase(Phosphotransferase) domain 1"/>
    <property type="match status" value="1"/>
</dbReference>
<dbReference type="EMBL" id="CDMY01000802">
    <property type="protein sequence ID" value="CEM34087.1"/>
    <property type="molecule type" value="Genomic_DNA"/>
</dbReference>
<dbReference type="InParanoid" id="A0A0G4GTI8"/>
<dbReference type="InterPro" id="IPR011009">
    <property type="entry name" value="Kinase-like_dom_sf"/>
</dbReference>
<organism evidence="2 3">
    <name type="scientific">Vitrella brassicaformis (strain CCMP3155)</name>
    <dbReference type="NCBI Taxonomy" id="1169540"/>
    <lineage>
        <taxon>Eukaryota</taxon>
        <taxon>Sar</taxon>
        <taxon>Alveolata</taxon>
        <taxon>Colpodellida</taxon>
        <taxon>Vitrellaceae</taxon>
        <taxon>Vitrella</taxon>
    </lineage>
</organism>
<dbReference type="AlphaFoldDB" id="A0A0G4GTI8"/>
<dbReference type="VEuPathDB" id="CryptoDB:Vbra_10311"/>
<feature type="compositionally biased region" description="Basic and acidic residues" evidence="1">
    <location>
        <begin position="21"/>
        <end position="37"/>
    </location>
</feature>